<dbReference type="EMBL" id="JAHHGM010000001">
    <property type="protein sequence ID" value="MBT2987323.1"/>
    <property type="molecule type" value="Genomic_DNA"/>
</dbReference>
<keyword evidence="4" id="KW-0547">Nucleotide-binding</keyword>
<evidence type="ECO:0000256" key="7">
    <source>
        <dbReference type="ARBA" id="ARBA00023136"/>
    </source>
</evidence>
<protein>
    <recommendedName>
        <fullName evidence="9">Pycsar effector protein domain-containing protein</fullName>
    </recommendedName>
</protein>
<comment type="subcellular location">
    <subcellularLocation>
        <location evidence="1">Cell membrane</location>
    </subcellularLocation>
</comment>
<gene>
    <name evidence="10" type="ORF">KME65_00015</name>
</gene>
<reference evidence="10 11" key="1">
    <citation type="submission" date="2021-05" db="EMBL/GenBank/DDBJ databases">
        <title>Genetic and Functional Diversity in Clade A Lucinid endosymbionts from the Bahamas.</title>
        <authorList>
            <person name="Giani N.M."/>
            <person name="Engel A.S."/>
            <person name="Campbell B.J."/>
        </authorList>
    </citation>
    <scope>NUCLEOTIDE SEQUENCE [LARGE SCALE GENOMIC DNA]</scope>
    <source>
        <strain evidence="10">LUC16012Gg_MoonRockCtena</strain>
    </source>
</reference>
<feature type="transmembrane region" description="Helical" evidence="8">
    <location>
        <begin position="140"/>
        <end position="159"/>
    </location>
</feature>
<keyword evidence="6" id="KW-0051">Antiviral defense</keyword>
<sequence length="163" mass="18472">MEPDQQIDYLEKELNRLLLWIQSVETRLSWILPLSTAMLGAIAVLAPNHTKWTIFPAVMSAFSVVFLVLSVVFSALSSFPRTTGPKGSLIYFGGIVSKELDQYSKAVIELTKEEYLQDLTRQCHRNAQVAERKFAWIQRALSCLFLAAAPWTISIYLLYSTKP</sequence>
<proteinExistence type="predicted"/>
<dbReference type="Pfam" id="PF18967">
    <property type="entry name" value="PycTM"/>
    <property type="match status" value="1"/>
</dbReference>
<dbReference type="AlphaFoldDB" id="A0A944M8J3"/>
<dbReference type="GO" id="GO:0000166">
    <property type="term" value="F:nucleotide binding"/>
    <property type="evidence" value="ECO:0007669"/>
    <property type="project" value="UniProtKB-KW"/>
</dbReference>
<organism evidence="10 11">
    <name type="scientific">Candidatus Thiodiazotropha taylori</name>
    <dbReference type="NCBI Taxonomy" id="2792791"/>
    <lineage>
        <taxon>Bacteria</taxon>
        <taxon>Pseudomonadati</taxon>
        <taxon>Pseudomonadota</taxon>
        <taxon>Gammaproteobacteria</taxon>
        <taxon>Chromatiales</taxon>
        <taxon>Sedimenticolaceae</taxon>
        <taxon>Candidatus Thiodiazotropha</taxon>
    </lineage>
</organism>
<evidence type="ECO:0000256" key="4">
    <source>
        <dbReference type="ARBA" id="ARBA00022741"/>
    </source>
</evidence>
<keyword evidence="3 8" id="KW-0812">Transmembrane</keyword>
<dbReference type="Proteomes" id="UP000770889">
    <property type="component" value="Unassembled WGS sequence"/>
</dbReference>
<dbReference type="InterPro" id="IPR043760">
    <property type="entry name" value="PycTM_dom"/>
</dbReference>
<feature type="transmembrane region" description="Helical" evidence="8">
    <location>
        <begin position="52"/>
        <end position="76"/>
    </location>
</feature>
<evidence type="ECO:0000313" key="11">
    <source>
        <dbReference type="Proteomes" id="UP000770889"/>
    </source>
</evidence>
<evidence type="ECO:0000313" key="10">
    <source>
        <dbReference type="EMBL" id="MBT2987323.1"/>
    </source>
</evidence>
<dbReference type="GO" id="GO:0051607">
    <property type="term" value="P:defense response to virus"/>
    <property type="evidence" value="ECO:0007669"/>
    <property type="project" value="UniProtKB-KW"/>
</dbReference>
<evidence type="ECO:0000259" key="9">
    <source>
        <dbReference type="Pfam" id="PF18967"/>
    </source>
</evidence>
<evidence type="ECO:0000256" key="6">
    <source>
        <dbReference type="ARBA" id="ARBA00023118"/>
    </source>
</evidence>
<keyword evidence="2" id="KW-1003">Cell membrane</keyword>
<feature type="transmembrane region" description="Helical" evidence="8">
    <location>
        <begin position="28"/>
        <end position="46"/>
    </location>
</feature>
<keyword evidence="5 8" id="KW-1133">Transmembrane helix</keyword>
<evidence type="ECO:0000256" key="2">
    <source>
        <dbReference type="ARBA" id="ARBA00022475"/>
    </source>
</evidence>
<evidence type="ECO:0000256" key="1">
    <source>
        <dbReference type="ARBA" id="ARBA00004236"/>
    </source>
</evidence>
<name>A0A944M8J3_9GAMM</name>
<evidence type="ECO:0000256" key="3">
    <source>
        <dbReference type="ARBA" id="ARBA00022692"/>
    </source>
</evidence>
<keyword evidence="7 8" id="KW-0472">Membrane</keyword>
<feature type="domain" description="Pycsar effector protein" evidence="9">
    <location>
        <begin position="10"/>
        <end position="157"/>
    </location>
</feature>
<accession>A0A944M8J3</accession>
<comment type="caution">
    <text evidence="10">The sequence shown here is derived from an EMBL/GenBank/DDBJ whole genome shotgun (WGS) entry which is preliminary data.</text>
</comment>
<evidence type="ECO:0000256" key="8">
    <source>
        <dbReference type="SAM" id="Phobius"/>
    </source>
</evidence>
<dbReference type="GO" id="GO:0005886">
    <property type="term" value="C:plasma membrane"/>
    <property type="evidence" value="ECO:0007669"/>
    <property type="project" value="UniProtKB-SubCell"/>
</dbReference>
<evidence type="ECO:0000256" key="5">
    <source>
        <dbReference type="ARBA" id="ARBA00022989"/>
    </source>
</evidence>